<feature type="transmembrane region" description="Helical" evidence="4">
    <location>
        <begin position="133"/>
        <end position="155"/>
    </location>
</feature>
<feature type="domain" description="GGDEF" evidence="5">
    <location>
        <begin position="234"/>
        <end position="386"/>
    </location>
</feature>
<feature type="transmembrane region" description="Helical" evidence="4">
    <location>
        <begin position="186"/>
        <end position="204"/>
    </location>
</feature>
<name>A0ABU9TP48_9GAMM</name>
<dbReference type="Proteomes" id="UP001449225">
    <property type="component" value="Unassembled WGS sequence"/>
</dbReference>
<keyword evidence="4" id="KW-1133">Transmembrane helix</keyword>
<proteinExistence type="predicted"/>
<dbReference type="PANTHER" id="PTHR45138:SF9">
    <property type="entry name" value="DIGUANYLATE CYCLASE DGCM-RELATED"/>
    <property type="match status" value="1"/>
</dbReference>
<comment type="caution">
    <text evidence="6">The sequence shown here is derived from an EMBL/GenBank/DDBJ whole genome shotgun (WGS) entry which is preliminary data.</text>
</comment>
<keyword evidence="4" id="KW-0812">Transmembrane</keyword>
<dbReference type="Gene3D" id="3.30.70.270">
    <property type="match status" value="1"/>
</dbReference>
<feature type="compositionally biased region" description="Basic and acidic residues" evidence="3">
    <location>
        <begin position="317"/>
        <end position="326"/>
    </location>
</feature>
<feature type="compositionally biased region" description="Basic residues" evidence="3">
    <location>
        <begin position="386"/>
        <end position="402"/>
    </location>
</feature>
<reference evidence="6 7" key="1">
    <citation type="submission" date="2024-03" db="EMBL/GenBank/DDBJ databases">
        <title>Community enrichment and isolation of bacterial strains for fucoidan degradation.</title>
        <authorList>
            <person name="Sichert A."/>
        </authorList>
    </citation>
    <scope>NUCLEOTIDE SEQUENCE [LARGE SCALE GENOMIC DNA]</scope>
    <source>
        <strain evidence="6 7">AS76</strain>
    </source>
</reference>
<dbReference type="GO" id="GO:0052621">
    <property type="term" value="F:diguanylate cyclase activity"/>
    <property type="evidence" value="ECO:0007669"/>
    <property type="project" value="UniProtKB-EC"/>
</dbReference>
<dbReference type="CDD" id="cd01949">
    <property type="entry name" value="GGDEF"/>
    <property type="match status" value="1"/>
</dbReference>
<keyword evidence="6" id="KW-0548">Nucleotidyltransferase</keyword>
<feature type="transmembrane region" description="Helical" evidence="4">
    <location>
        <begin position="95"/>
        <end position="113"/>
    </location>
</feature>
<dbReference type="RefSeq" id="WP_067981742.1">
    <property type="nucleotide sequence ID" value="NZ_CAXBCE010000007.1"/>
</dbReference>
<feature type="transmembrane region" description="Helical" evidence="4">
    <location>
        <begin position="63"/>
        <end position="83"/>
    </location>
</feature>
<keyword evidence="6" id="KW-0808">Transferase</keyword>
<dbReference type="PROSITE" id="PS50887">
    <property type="entry name" value="GGDEF"/>
    <property type="match status" value="1"/>
</dbReference>
<dbReference type="InterPro" id="IPR043128">
    <property type="entry name" value="Rev_trsase/Diguanyl_cyclase"/>
</dbReference>
<dbReference type="SMART" id="SM00267">
    <property type="entry name" value="GGDEF"/>
    <property type="match status" value="1"/>
</dbReference>
<keyword evidence="4" id="KW-0472">Membrane</keyword>
<evidence type="ECO:0000256" key="2">
    <source>
        <dbReference type="ARBA" id="ARBA00034247"/>
    </source>
</evidence>
<dbReference type="SUPFAM" id="SSF55073">
    <property type="entry name" value="Nucleotide cyclase"/>
    <property type="match status" value="1"/>
</dbReference>
<evidence type="ECO:0000256" key="1">
    <source>
        <dbReference type="ARBA" id="ARBA00012528"/>
    </source>
</evidence>
<feature type="region of interest" description="Disordered" evidence="3">
    <location>
        <begin position="378"/>
        <end position="402"/>
    </location>
</feature>
<evidence type="ECO:0000313" key="6">
    <source>
        <dbReference type="EMBL" id="MEM5535487.1"/>
    </source>
</evidence>
<comment type="catalytic activity">
    <reaction evidence="2">
        <text>2 GTP = 3',3'-c-di-GMP + 2 diphosphate</text>
        <dbReference type="Rhea" id="RHEA:24898"/>
        <dbReference type="ChEBI" id="CHEBI:33019"/>
        <dbReference type="ChEBI" id="CHEBI:37565"/>
        <dbReference type="ChEBI" id="CHEBI:58805"/>
        <dbReference type="EC" id="2.7.7.65"/>
    </reaction>
</comment>
<dbReference type="EMBL" id="JBBMRA010000002">
    <property type="protein sequence ID" value="MEM5535487.1"/>
    <property type="molecule type" value="Genomic_DNA"/>
</dbReference>
<accession>A0ABU9TP48</accession>
<evidence type="ECO:0000256" key="4">
    <source>
        <dbReference type="SAM" id="Phobius"/>
    </source>
</evidence>
<evidence type="ECO:0000313" key="7">
    <source>
        <dbReference type="Proteomes" id="UP001449225"/>
    </source>
</evidence>
<feature type="region of interest" description="Disordered" evidence="3">
    <location>
        <begin position="317"/>
        <end position="337"/>
    </location>
</feature>
<keyword evidence="7" id="KW-1185">Reference proteome</keyword>
<feature type="transmembrane region" description="Helical" evidence="4">
    <location>
        <begin position="12"/>
        <end position="29"/>
    </location>
</feature>
<dbReference type="InterPro" id="IPR029787">
    <property type="entry name" value="Nucleotide_cyclase"/>
</dbReference>
<sequence>MATQLSHEYQQIITLTPYPLACIVALLGYGFKRSRILFTALNLSGAYWLIQNGLQTSLNQPDAFVLFSTISVLLPVHMALIAIYKERGLFTPVGVIRIAFIVLTYLTLYISWAKGSLGLYLADLPMSMLEMLIHQYYLSEAAAITFTLCLIPVLLSFTLRKTYTDAALLASFISALVMLSKFDQSLISALFVSASLIALAISVMQNSYQMAFIDELTAIPARRALQDKLATLGKKYTLAMCDIDHFKKFNDTYGHDVGDQVLKMVAAKLNQVSGGGKAYRYGGEEFTLVFAGKSEEEALPYIEQLRETIANYPMHIRNQDRPKDNDQGQQQRQQRAKSEVVSVQISIGICEKTAELADAHAVIKKADEALYRSKKNGRNCSTTVHYKPKPKPTRRGQRKDYA</sequence>
<evidence type="ECO:0000259" key="5">
    <source>
        <dbReference type="PROSITE" id="PS50887"/>
    </source>
</evidence>
<dbReference type="EC" id="2.7.7.65" evidence="1"/>
<dbReference type="InterPro" id="IPR000160">
    <property type="entry name" value="GGDEF_dom"/>
</dbReference>
<dbReference type="NCBIfam" id="TIGR00254">
    <property type="entry name" value="GGDEF"/>
    <property type="match status" value="1"/>
</dbReference>
<protein>
    <recommendedName>
        <fullName evidence="1">diguanylate cyclase</fullName>
        <ecNumber evidence="1">2.7.7.65</ecNumber>
    </recommendedName>
</protein>
<gene>
    <name evidence="6" type="ORF">WNY58_03675</name>
</gene>
<organism evidence="6 7">
    <name type="scientific">Neptuniibacter pectenicola</name>
    <dbReference type="NCBI Taxonomy" id="1806669"/>
    <lineage>
        <taxon>Bacteria</taxon>
        <taxon>Pseudomonadati</taxon>
        <taxon>Pseudomonadota</taxon>
        <taxon>Gammaproteobacteria</taxon>
        <taxon>Oceanospirillales</taxon>
        <taxon>Oceanospirillaceae</taxon>
        <taxon>Neptuniibacter</taxon>
    </lineage>
</organism>
<evidence type="ECO:0000256" key="3">
    <source>
        <dbReference type="SAM" id="MobiDB-lite"/>
    </source>
</evidence>
<dbReference type="Pfam" id="PF00990">
    <property type="entry name" value="GGDEF"/>
    <property type="match status" value="2"/>
</dbReference>
<dbReference type="InterPro" id="IPR050469">
    <property type="entry name" value="Diguanylate_Cyclase"/>
</dbReference>
<dbReference type="PANTHER" id="PTHR45138">
    <property type="entry name" value="REGULATORY COMPONENTS OF SENSORY TRANSDUCTION SYSTEM"/>
    <property type="match status" value="1"/>
</dbReference>